<dbReference type="Proteomes" id="UP000050544">
    <property type="component" value="Unassembled WGS sequence"/>
</dbReference>
<proteinExistence type="predicted"/>
<evidence type="ECO:0000256" key="1">
    <source>
        <dbReference type="SAM" id="MobiDB-lite"/>
    </source>
</evidence>
<dbReference type="EMBL" id="LGKO01000006">
    <property type="protein sequence ID" value="KPL82023.1"/>
    <property type="molecule type" value="Genomic_DNA"/>
</dbReference>
<evidence type="ECO:0000313" key="2">
    <source>
        <dbReference type="EMBL" id="KPL82023.1"/>
    </source>
</evidence>
<gene>
    <name evidence="2" type="ORF">SE15_12895</name>
</gene>
<name>A0A0P6YI52_9CHLR</name>
<evidence type="ECO:0000313" key="3">
    <source>
        <dbReference type="Proteomes" id="UP000050544"/>
    </source>
</evidence>
<dbReference type="AlphaFoldDB" id="A0A0P6YI52"/>
<reference evidence="2 3" key="1">
    <citation type="submission" date="2015-07" db="EMBL/GenBank/DDBJ databases">
        <title>Whole genome sequence of Thermanaerothrix daxensis DSM 23592.</title>
        <authorList>
            <person name="Hemp J."/>
            <person name="Ward L.M."/>
            <person name="Pace L.A."/>
            <person name="Fischer W.W."/>
        </authorList>
    </citation>
    <scope>NUCLEOTIDE SEQUENCE [LARGE SCALE GENOMIC DNA]</scope>
    <source>
        <strain evidence="2 3">GNS-1</strain>
    </source>
</reference>
<organism evidence="2 3">
    <name type="scientific">Thermanaerothrix daxensis</name>
    <dbReference type="NCBI Taxonomy" id="869279"/>
    <lineage>
        <taxon>Bacteria</taxon>
        <taxon>Bacillati</taxon>
        <taxon>Chloroflexota</taxon>
        <taxon>Anaerolineae</taxon>
        <taxon>Anaerolineales</taxon>
        <taxon>Anaerolineaceae</taxon>
        <taxon>Thermanaerothrix</taxon>
    </lineage>
</organism>
<sequence length="82" mass="8358">MTPATATACPTPGAPPAWCTAPSAFPSLRNAGPTCGSRPTAGAFSSGMTHERSSASPSKPWATRPTPPTCRPFRLPRSSCAS</sequence>
<keyword evidence="3" id="KW-1185">Reference proteome</keyword>
<accession>A0A0P6YI52</accession>
<dbReference type="STRING" id="869279.SE15_12895"/>
<protein>
    <submittedName>
        <fullName evidence="2">Uncharacterized protein</fullName>
    </submittedName>
</protein>
<feature type="region of interest" description="Disordered" evidence="1">
    <location>
        <begin position="30"/>
        <end position="82"/>
    </location>
</feature>
<comment type="caution">
    <text evidence="2">The sequence shown here is derived from an EMBL/GenBank/DDBJ whole genome shotgun (WGS) entry which is preliminary data.</text>
</comment>
<feature type="compositionally biased region" description="Low complexity" evidence="1">
    <location>
        <begin position="71"/>
        <end position="82"/>
    </location>
</feature>